<name>A0AAW0FDJ4_9APHY</name>
<gene>
    <name evidence="4" type="ORF">QCA50_017385</name>
</gene>
<feature type="domain" description="Helicase ATP-binding" evidence="3">
    <location>
        <begin position="1168"/>
        <end position="1328"/>
    </location>
</feature>
<dbReference type="SUPFAM" id="SSF52540">
    <property type="entry name" value="P-loop containing nucleoside triphosphate hydrolases"/>
    <property type="match status" value="1"/>
</dbReference>
<dbReference type="InterPro" id="IPR027417">
    <property type="entry name" value="P-loop_NTPase"/>
</dbReference>
<evidence type="ECO:0000313" key="4">
    <source>
        <dbReference type="EMBL" id="KAK7679673.1"/>
    </source>
</evidence>
<feature type="compositionally biased region" description="Basic and acidic residues" evidence="2">
    <location>
        <begin position="1730"/>
        <end position="1740"/>
    </location>
</feature>
<feature type="compositionally biased region" description="Polar residues" evidence="2">
    <location>
        <begin position="90"/>
        <end position="108"/>
    </location>
</feature>
<comment type="caution">
    <text evidence="4">The sequence shown here is derived from an EMBL/GenBank/DDBJ whole genome shotgun (WGS) entry which is preliminary data.</text>
</comment>
<feature type="compositionally biased region" description="Polar residues" evidence="2">
    <location>
        <begin position="1053"/>
        <end position="1068"/>
    </location>
</feature>
<dbReference type="GO" id="GO:0005524">
    <property type="term" value="F:ATP binding"/>
    <property type="evidence" value="ECO:0007669"/>
    <property type="project" value="InterPro"/>
</dbReference>
<dbReference type="GO" id="GO:0009378">
    <property type="term" value="F:four-way junction helicase activity"/>
    <property type="evidence" value="ECO:0007669"/>
    <property type="project" value="TreeGrafter"/>
</dbReference>
<dbReference type="SMART" id="SM00355">
    <property type="entry name" value="ZnF_C2H2"/>
    <property type="match status" value="3"/>
</dbReference>
<dbReference type="GO" id="GO:0003676">
    <property type="term" value="F:nucleic acid binding"/>
    <property type="evidence" value="ECO:0007669"/>
    <property type="project" value="InterPro"/>
</dbReference>
<dbReference type="GO" id="GO:0000724">
    <property type="term" value="P:double-strand break repair via homologous recombination"/>
    <property type="evidence" value="ECO:0007669"/>
    <property type="project" value="TreeGrafter"/>
</dbReference>
<feature type="region of interest" description="Disordered" evidence="2">
    <location>
        <begin position="90"/>
        <end position="112"/>
    </location>
</feature>
<accession>A0AAW0FDJ4</accession>
<dbReference type="SMART" id="SM00487">
    <property type="entry name" value="DEXDc"/>
    <property type="match status" value="1"/>
</dbReference>
<sequence length="1936" mass="219222">MEAWQSPRFKPRQCLSLLRPKTLAAHKSDYHSIYVTYVNYKSEMKKLTRQSDGTYVCPYGCEVVLKSNKRVPGHIKKHHDAMDKKLESFYTSNQSQGRTSPAQSSSGDALQYMLPDPTPCPPPGGRYGADIASAVAEDDQRIITSHYDPLLSPEGVSNPPPNSAMRQPHRVQAEPDHLDGYGDYEQYLRPYLDADGSSIVIQSMSLDDIDCCVHRDLRIIICRSCNTAVEPQSLKTHLHKHNIRPDSCDQLISMICRYYNLCTGTNINPPMNKQPVPYIDILSGLKCTICHYVCIEKTTMEKHIYEKHPQAPRPIVNCMQAAFCQSLFMVPKRYFEVNAPAPQEKNAFSEYLQHNLRPLITTTTIPVLQPNDVPPLMDFTMWHIHLTNWRLSARSRKELLQDAEIPTAKTPILCGVQSIVLAYYKRVRDLIRPCEHGIRRMLLQYPLDPNTSTGFSVLENNTSLTKYATVVTKFIAFALRTVKGVAKSDYSLPLSDIAKSKALELYAIMERNEKEISAVDALHQFLLASVATPNPEACSDRWKCPLTCWIAIWALREDGGFRGPDDYSQVIAKWQYSLRCIYFYEAYQRRDNYSDQKLFGAVKAHAQRYLSDDNFGPFIMLKHHMAYVSSLLIRSPAAPTIVWSPDRKSLTYQESTLHLSDLRSGLAKLLGEIEKSIHELTGGLHAEVPSDFSDNFALKNRQHSFLNQESLSQQHHPVLERLMNPQNKNSVADLDVNGRLHWKLGNCQTVLRKLSAINRLLSVAAYMIPSQAPRGEEYIETRIRNADLLRNVFYSYGLWFVNQRLKTTKIKDALDFIPMLCPHRLEKILLDYLILLRPIESLLAEQGTCNMQLATLYEEYFFVAYNQHTTADAFGRALEEISENYFGCRLTRRSWRHMCIALKREYLPSIYQQYIIDEVGDLASGHGSQEAIRTYARVFGELAFLTSDRMREFRKFCELWHDLLGLGQGPLPAAQSLLKERRWSGQGSGYSGSGSMPLQSFLDDLQSSIGIVIQDSLQTICKEHFNKVDSTIQNAIANGILEIQANLGARTLNSNAQAPNPHQPSSLPLSYPTPAQRPPPLDRSLPCRPDSPASQDYWADTIPDSVFTTPASDNQNTAIDSFVPPAQHETAPIQRPLTSSHTALTLLRRALKDPNAIFRSDIQELMCRHALDRYENIVVVLPTGGGKSMLWDVPVQSDGEKNMTTIVLAPYISLLYDQARRSEEKGIKHAIWKQKGKNREEQYQLMFGSYENIGSTAFRSYLHQDESVISRVVLDEAHTILTEISFRSNFKKANMWQQYTFPKIYATGTLAPRSVPAFLQAADLAPDTLILRSPTVRCELAYRVVSVKANLELIRIIPHVAKGITKTIFKSNSRGIIFCCSKDDAEKMGSTLGCLIYHASLGETERTEVQKKWREGKYASHRWIAATSAFCHGIDQPYVDAILFAGRFHDFVKFAQGGARGGRKDKRRCEVIMFTTLQKASVHPPDHGLAAELNAWVDAKNTCRRIGLSLAFDGVSICCREVEGAELCDVCDKSEDRAIKQVIDYASKVKNESPKLDRGEMVEDEYDVFNSEPLPSDMLQKFEEIDNKSYRAPKRPSTTDNLPPAKRRAIDNSSLPPSSSPVASSSFSQGRKTTHLPPSRTPGHSSRQASSQNLNTSKSQGNRSQRTRQSSELSYVTPPVNDMPVQQTQGGSSNNQLREIRFGSGSSQPSREQVEFLDSVQRQQQQMNRPRNDQMTKEVSQHSTSSGGQSSMTKAAAHASNFTKLEQRKKSFADILDKIATELQGGCPCCFALSGQFQSGKHMLFRDCRHFCDRDYIDGMGWIGLKRDMKLPAGYCWKCGLPVHKYAPSFHKEYDYQSASCPFSDFLAVTFWLVRNDRILWGRFREDFGEAKGLDANMSIDDWAEWLSYVGNKDFNNPFYRGINVWLWLCKEYNMW</sequence>
<reference evidence="4 5" key="1">
    <citation type="submission" date="2022-09" db="EMBL/GenBank/DDBJ databases">
        <authorList>
            <person name="Palmer J.M."/>
        </authorList>
    </citation>
    <scope>NUCLEOTIDE SEQUENCE [LARGE SCALE GENOMIC DNA]</scope>
    <source>
        <strain evidence="4 5">DSM 7382</strain>
    </source>
</reference>
<feature type="region of interest" description="Disordered" evidence="2">
    <location>
        <begin position="1586"/>
        <end position="1757"/>
    </location>
</feature>
<dbReference type="InterPro" id="IPR013087">
    <property type="entry name" value="Znf_C2H2_type"/>
</dbReference>
<keyword evidence="5" id="KW-1185">Reference proteome</keyword>
<dbReference type="InterPro" id="IPR011545">
    <property type="entry name" value="DEAD/DEAH_box_helicase_dom"/>
</dbReference>
<dbReference type="Gene3D" id="3.40.50.300">
    <property type="entry name" value="P-loop containing nucleotide triphosphate hydrolases"/>
    <property type="match status" value="2"/>
</dbReference>
<protein>
    <recommendedName>
        <fullName evidence="3">Helicase ATP-binding domain-containing protein</fullName>
    </recommendedName>
</protein>
<dbReference type="GO" id="GO:0043138">
    <property type="term" value="F:3'-5' DNA helicase activity"/>
    <property type="evidence" value="ECO:0007669"/>
    <property type="project" value="TreeGrafter"/>
</dbReference>
<evidence type="ECO:0000313" key="5">
    <source>
        <dbReference type="Proteomes" id="UP001385951"/>
    </source>
</evidence>
<dbReference type="Pfam" id="PF00270">
    <property type="entry name" value="DEAD"/>
    <property type="match status" value="1"/>
</dbReference>
<feature type="compositionally biased region" description="Low complexity" evidence="2">
    <location>
        <begin position="1613"/>
        <end position="1628"/>
    </location>
</feature>
<dbReference type="GO" id="GO:0005694">
    <property type="term" value="C:chromosome"/>
    <property type="evidence" value="ECO:0007669"/>
    <property type="project" value="TreeGrafter"/>
</dbReference>
<organism evidence="4 5">
    <name type="scientific">Cerrena zonata</name>
    <dbReference type="NCBI Taxonomy" id="2478898"/>
    <lineage>
        <taxon>Eukaryota</taxon>
        <taxon>Fungi</taxon>
        <taxon>Dikarya</taxon>
        <taxon>Basidiomycota</taxon>
        <taxon>Agaricomycotina</taxon>
        <taxon>Agaricomycetes</taxon>
        <taxon>Polyporales</taxon>
        <taxon>Cerrenaceae</taxon>
        <taxon>Cerrena</taxon>
    </lineage>
</organism>
<dbReference type="GO" id="GO:0005737">
    <property type="term" value="C:cytoplasm"/>
    <property type="evidence" value="ECO:0007669"/>
    <property type="project" value="TreeGrafter"/>
</dbReference>
<evidence type="ECO:0000256" key="2">
    <source>
        <dbReference type="SAM" id="MobiDB-lite"/>
    </source>
</evidence>
<proteinExistence type="inferred from homology"/>
<dbReference type="PANTHER" id="PTHR13710:SF154">
    <property type="entry name" value="RECQ HELICASE, PUTATIVE (AFU_ORTHOLOGUE AFUA_6G14720)-RELATED"/>
    <property type="match status" value="1"/>
</dbReference>
<feature type="compositionally biased region" description="Low complexity" evidence="2">
    <location>
        <begin position="1741"/>
        <end position="1751"/>
    </location>
</feature>
<dbReference type="Pfam" id="PF12013">
    <property type="entry name" value="OrsD"/>
    <property type="match status" value="1"/>
</dbReference>
<dbReference type="PANTHER" id="PTHR13710">
    <property type="entry name" value="DNA HELICASE RECQ FAMILY MEMBER"/>
    <property type="match status" value="1"/>
</dbReference>
<dbReference type="Proteomes" id="UP001385951">
    <property type="component" value="Unassembled WGS sequence"/>
</dbReference>
<dbReference type="PROSITE" id="PS51192">
    <property type="entry name" value="HELICASE_ATP_BIND_1"/>
    <property type="match status" value="1"/>
</dbReference>
<evidence type="ECO:0000259" key="3">
    <source>
        <dbReference type="PROSITE" id="PS51192"/>
    </source>
</evidence>
<feature type="compositionally biased region" description="Polar residues" evidence="2">
    <location>
        <begin position="1642"/>
        <end position="1674"/>
    </location>
</feature>
<evidence type="ECO:0000256" key="1">
    <source>
        <dbReference type="ARBA" id="ARBA00005446"/>
    </source>
</evidence>
<dbReference type="InterPro" id="IPR022698">
    <property type="entry name" value="OrsD"/>
</dbReference>
<comment type="similarity">
    <text evidence="1">Belongs to the helicase family. RecQ subfamily.</text>
</comment>
<dbReference type="InterPro" id="IPR014001">
    <property type="entry name" value="Helicase_ATP-bd"/>
</dbReference>
<dbReference type="EMBL" id="JASBNA010000057">
    <property type="protein sequence ID" value="KAK7679673.1"/>
    <property type="molecule type" value="Genomic_DNA"/>
</dbReference>
<feature type="compositionally biased region" description="Polar residues" evidence="2">
    <location>
        <begin position="1684"/>
        <end position="1697"/>
    </location>
</feature>
<feature type="region of interest" description="Disordered" evidence="2">
    <location>
        <begin position="1053"/>
        <end position="1094"/>
    </location>
</feature>